<evidence type="ECO:0000256" key="4">
    <source>
        <dbReference type="ARBA" id="ARBA00022989"/>
    </source>
</evidence>
<evidence type="ECO:0000256" key="3">
    <source>
        <dbReference type="ARBA" id="ARBA00022692"/>
    </source>
</evidence>
<sequence length="233" mass="26011">MMARQEAILSLFFTAWVAEPAYDVSPGLLATAAAAARECSDELTKYFHASDIFSPLQSRFFPATYNSHRCLLLIRWILPPTDHRLLSSPTGQPQAPSNIHFILSGCFAGLGFLSLYLSGKIKVFDRQGHVSKLCIVILPLLIASLVGISRIDDYRHHWEDVFVGGLIGYITSVLCYLHFFPPPYHDQGWGPYAYFYMLEEFQVANSNGAQNQQSTCEQQHCSSIGNDLESGNV</sequence>
<comment type="subcellular location">
    <subcellularLocation>
        <location evidence="1">Membrane</location>
        <topology evidence="1">Multi-pass membrane protein</topology>
    </subcellularLocation>
</comment>
<keyword evidence="10" id="KW-1185">Reference proteome</keyword>
<evidence type="ECO:0000313" key="10">
    <source>
        <dbReference type="Proteomes" id="UP001054889"/>
    </source>
</evidence>
<comment type="similarity">
    <text evidence="2">Belongs to the PA-phosphatase related phosphoesterase family.</text>
</comment>
<reference evidence="9" key="2">
    <citation type="submission" date="2021-12" db="EMBL/GenBank/DDBJ databases">
        <title>Resequencing data analysis of finger millet.</title>
        <authorList>
            <person name="Hatakeyama M."/>
            <person name="Aluri S."/>
            <person name="Balachadran M.T."/>
            <person name="Sivarajan S.R."/>
            <person name="Poveda L."/>
            <person name="Shimizu-Inatsugi R."/>
            <person name="Schlapbach R."/>
            <person name="Sreeman S.M."/>
            <person name="Shimizu K.K."/>
        </authorList>
    </citation>
    <scope>NUCLEOTIDE SEQUENCE</scope>
</reference>
<dbReference type="AlphaFoldDB" id="A0AAV5D731"/>
<gene>
    <name evidence="9" type="primary">ga23529</name>
    <name evidence="9" type="ORF">PR202_ga23529</name>
</gene>
<evidence type="ECO:0000256" key="6">
    <source>
        <dbReference type="SAM" id="Phobius"/>
    </source>
</evidence>
<keyword evidence="5 6" id="KW-0472">Membrane</keyword>
<dbReference type="Proteomes" id="UP001054889">
    <property type="component" value="Unassembled WGS sequence"/>
</dbReference>
<feature type="transmembrane region" description="Helical" evidence="6">
    <location>
        <begin position="161"/>
        <end position="179"/>
    </location>
</feature>
<name>A0AAV5D731_ELECO</name>
<keyword evidence="3 6" id="KW-0812">Transmembrane</keyword>
<dbReference type="GO" id="GO:0016020">
    <property type="term" value="C:membrane"/>
    <property type="evidence" value="ECO:0007669"/>
    <property type="project" value="UniProtKB-SubCell"/>
</dbReference>
<comment type="caution">
    <text evidence="9">The sequence shown here is derived from an EMBL/GenBank/DDBJ whole genome shotgun (WGS) entry which is preliminary data.</text>
</comment>
<evidence type="ECO:0000256" key="1">
    <source>
        <dbReference type="ARBA" id="ARBA00004141"/>
    </source>
</evidence>
<dbReference type="PANTHER" id="PTHR10165">
    <property type="entry name" value="LIPID PHOSPHATE PHOSPHATASE"/>
    <property type="match status" value="1"/>
</dbReference>
<feature type="domain" description="Phosphatidic acid phosphatase type 2/haloperoxidase" evidence="8">
    <location>
        <begin position="107"/>
        <end position="177"/>
    </location>
</feature>
<dbReference type="Gene3D" id="1.20.144.10">
    <property type="entry name" value="Phosphatidic acid phosphatase type 2/haloperoxidase"/>
    <property type="match status" value="1"/>
</dbReference>
<dbReference type="InterPro" id="IPR000326">
    <property type="entry name" value="PAP2/HPO"/>
</dbReference>
<evidence type="ECO:0000256" key="7">
    <source>
        <dbReference type="SAM" id="SignalP"/>
    </source>
</evidence>
<keyword evidence="7" id="KW-0732">Signal</keyword>
<dbReference type="Pfam" id="PF01569">
    <property type="entry name" value="PAP2"/>
    <property type="match status" value="1"/>
</dbReference>
<proteinExistence type="inferred from homology"/>
<evidence type="ECO:0000313" key="9">
    <source>
        <dbReference type="EMBL" id="GJN05860.1"/>
    </source>
</evidence>
<evidence type="ECO:0000259" key="8">
    <source>
        <dbReference type="Pfam" id="PF01569"/>
    </source>
</evidence>
<feature type="signal peptide" evidence="7">
    <location>
        <begin position="1"/>
        <end position="18"/>
    </location>
</feature>
<dbReference type="GO" id="GO:0046839">
    <property type="term" value="P:phospholipid dephosphorylation"/>
    <property type="evidence" value="ECO:0007669"/>
    <property type="project" value="TreeGrafter"/>
</dbReference>
<evidence type="ECO:0000256" key="2">
    <source>
        <dbReference type="ARBA" id="ARBA00008816"/>
    </source>
</evidence>
<reference evidence="9" key="1">
    <citation type="journal article" date="2018" name="DNA Res.">
        <title>Multiple hybrid de novo genome assembly of finger millet, an orphan allotetraploid crop.</title>
        <authorList>
            <person name="Hatakeyama M."/>
            <person name="Aluri S."/>
            <person name="Balachadran M.T."/>
            <person name="Sivarajan S.R."/>
            <person name="Patrignani A."/>
            <person name="Gruter S."/>
            <person name="Poveda L."/>
            <person name="Shimizu-Inatsugi R."/>
            <person name="Baeten J."/>
            <person name="Francoijs K.J."/>
            <person name="Nataraja K.N."/>
            <person name="Reddy Y.A.N."/>
            <person name="Phadnis S."/>
            <person name="Ravikumar R.L."/>
            <person name="Schlapbach R."/>
            <person name="Sreeman S.M."/>
            <person name="Shimizu K.K."/>
        </authorList>
    </citation>
    <scope>NUCLEOTIDE SEQUENCE</scope>
</reference>
<dbReference type="EMBL" id="BQKI01000012">
    <property type="protein sequence ID" value="GJN05860.1"/>
    <property type="molecule type" value="Genomic_DNA"/>
</dbReference>
<accession>A0AAV5D731</accession>
<dbReference type="InterPro" id="IPR036938">
    <property type="entry name" value="PAP2/HPO_sf"/>
</dbReference>
<evidence type="ECO:0000256" key="5">
    <source>
        <dbReference type="ARBA" id="ARBA00023136"/>
    </source>
</evidence>
<feature type="chain" id="PRO_5043551414" description="Phosphatidic acid phosphatase type 2/haloperoxidase domain-containing protein" evidence="7">
    <location>
        <begin position="19"/>
        <end position="233"/>
    </location>
</feature>
<organism evidence="9 10">
    <name type="scientific">Eleusine coracana subsp. coracana</name>
    <dbReference type="NCBI Taxonomy" id="191504"/>
    <lineage>
        <taxon>Eukaryota</taxon>
        <taxon>Viridiplantae</taxon>
        <taxon>Streptophyta</taxon>
        <taxon>Embryophyta</taxon>
        <taxon>Tracheophyta</taxon>
        <taxon>Spermatophyta</taxon>
        <taxon>Magnoliopsida</taxon>
        <taxon>Liliopsida</taxon>
        <taxon>Poales</taxon>
        <taxon>Poaceae</taxon>
        <taxon>PACMAD clade</taxon>
        <taxon>Chloridoideae</taxon>
        <taxon>Cynodonteae</taxon>
        <taxon>Eleusininae</taxon>
        <taxon>Eleusine</taxon>
    </lineage>
</organism>
<keyword evidence="4 6" id="KW-1133">Transmembrane helix</keyword>
<dbReference type="GO" id="GO:0006644">
    <property type="term" value="P:phospholipid metabolic process"/>
    <property type="evidence" value="ECO:0007669"/>
    <property type="project" value="InterPro"/>
</dbReference>
<dbReference type="SUPFAM" id="SSF48317">
    <property type="entry name" value="Acid phosphatase/Vanadium-dependent haloperoxidase"/>
    <property type="match status" value="1"/>
</dbReference>
<dbReference type="PANTHER" id="PTHR10165:SF203">
    <property type="entry name" value="LIPID PHOSPHATE PHOSPHATASE 3, CHLOROPLASTIC-RELATED"/>
    <property type="match status" value="1"/>
</dbReference>
<dbReference type="GO" id="GO:0008195">
    <property type="term" value="F:phosphatidate phosphatase activity"/>
    <property type="evidence" value="ECO:0007669"/>
    <property type="project" value="TreeGrafter"/>
</dbReference>
<feature type="transmembrane region" description="Helical" evidence="6">
    <location>
        <begin position="99"/>
        <end position="118"/>
    </location>
</feature>
<protein>
    <recommendedName>
        <fullName evidence="8">Phosphatidic acid phosphatase type 2/haloperoxidase domain-containing protein</fullName>
    </recommendedName>
</protein>
<dbReference type="InterPro" id="IPR043216">
    <property type="entry name" value="PAP-like"/>
</dbReference>
<feature type="transmembrane region" description="Helical" evidence="6">
    <location>
        <begin position="130"/>
        <end position="149"/>
    </location>
</feature>